<reference evidence="2" key="3">
    <citation type="submission" date="2023-02" db="EMBL/GenBank/DDBJ databases">
        <title>Proposal of a novel subspecies: Alicyclobacillus hesperidum subspecies aegle.</title>
        <authorList>
            <person name="Goto K."/>
            <person name="Fujii T."/>
            <person name="Yasui K."/>
            <person name="Mochida K."/>
            <person name="Kato-Tanaka Y."/>
            <person name="Morohoshi S."/>
            <person name="An S.Y."/>
            <person name="Kasai H."/>
            <person name="Yokota A."/>
        </authorList>
    </citation>
    <scope>NUCLEOTIDE SEQUENCE</scope>
    <source>
        <strain evidence="2">DSM 12766</strain>
    </source>
</reference>
<reference evidence="3" key="1">
    <citation type="submission" date="2016-10" db="EMBL/GenBank/DDBJ databases">
        <authorList>
            <person name="de Groot N.N."/>
        </authorList>
    </citation>
    <scope>NUCLEOTIDE SEQUENCE [LARGE SCALE GENOMIC DNA]</scope>
    <source>
        <strain evidence="3">DSM 12489</strain>
    </source>
</reference>
<gene>
    <name evidence="2" type="primary">yabS</name>
    <name evidence="2" type="ORF">Heshes_15780</name>
    <name evidence="3" type="ORF">SAMN04489725_10612</name>
</gene>
<evidence type="ECO:0000259" key="1">
    <source>
        <dbReference type="PROSITE" id="PS50234"/>
    </source>
</evidence>
<organism evidence="3 4">
    <name type="scientific">Alicyclobacillus hesperidum</name>
    <dbReference type="NCBI Taxonomy" id="89784"/>
    <lineage>
        <taxon>Bacteria</taxon>
        <taxon>Bacillati</taxon>
        <taxon>Bacillota</taxon>
        <taxon>Bacilli</taxon>
        <taxon>Bacillales</taxon>
        <taxon>Alicyclobacillaceae</taxon>
        <taxon>Alicyclobacillus</taxon>
    </lineage>
</organism>
<sequence length="240" mass="25660">MSKEATIRQILVITDGCSNIGPDPVDAARRAYGRGIVVNVIGIVGDGEAAQKGYEEAQSIADAGGGMCRIVQPADISATAQMMTHQTMQMTLQQVVNQELMSVMGKTTEDLPPTERSRVMQVVEKLEEEVALQLVVALDMSASMRDKIPTVREAVRDLSLSLQVRTGSLAVAVLSFPGKGEEMTKLVQPFSDKVDVAALESALVARGGTPTGPAIDYAVSLIIERRGEVDGFDGPRRDFA</sequence>
<evidence type="ECO:0000313" key="3">
    <source>
        <dbReference type="EMBL" id="SDW44733.1"/>
    </source>
</evidence>
<accession>A0A1H2TL98</accession>
<feature type="domain" description="VWFA" evidence="1">
    <location>
        <begin position="1"/>
        <end position="100"/>
    </location>
</feature>
<dbReference type="SUPFAM" id="SSF53300">
    <property type="entry name" value="vWA-like"/>
    <property type="match status" value="2"/>
</dbReference>
<dbReference type="EMBL" id="FNOJ01000006">
    <property type="protein sequence ID" value="SDW44733.1"/>
    <property type="molecule type" value="Genomic_DNA"/>
</dbReference>
<dbReference type="InterPro" id="IPR002035">
    <property type="entry name" value="VWF_A"/>
</dbReference>
<reference evidence="4" key="2">
    <citation type="submission" date="2016-10" db="EMBL/GenBank/DDBJ databases">
        <authorList>
            <person name="Varghese N."/>
        </authorList>
    </citation>
    <scope>NUCLEOTIDE SEQUENCE [LARGE SCALE GENOMIC DNA]</scope>
    <source>
        <strain evidence="4">DSM 12489</strain>
    </source>
</reference>
<proteinExistence type="predicted"/>
<dbReference type="AlphaFoldDB" id="A0A1H2TL98"/>
<dbReference type="PROSITE" id="PS50234">
    <property type="entry name" value="VWFA"/>
    <property type="match status" value="1"/>
</dbReference>
<name>A0A1H2TL98_9BACL</name>
<keyword evidence="4" id="KW-1185">Reference proteome</keyword>
<dbReference type="Pfam" id="PF00092">
    <property type="entry name" value="VWA"/>
    <property type="match status" value="1"/>
</dbReference>
<dbReference type="CDD" id="cd00198">
    <property type="entry name" value="vWFA"/>
    <property type="match status" value="1"/>
</dbReference>
<protein>
    <submittedName>
        <fullName evidence="3">Ca-activated chloride channel family protein</fullName>
    </submittedName>
</protein>
<dbReference type="Proteomes" id="UP000182589">
    <property type="component" value="Unassembled WGS sequence"/>
</dbReference>
<dbReference type="EMBL" id="BSRA01000008">
    <property type="protein sequence ID" value="GLV13894.1"/>
    <property type="molecule type" value="Genomic_DNA"/>
</dbReference>
<dbReference type="Proteomes" id="UP001157137">
    <property type="component" value="Unassembled WGS sequence"/>
</dbReference>
<evidence type="ECO:0000313" key="2">
    <source>
        <dbReference type="EMBL" id="GLV13894.1"/>
    </source>
</evidence>
<dbReference type="STRING" id="89784.SAMN04489725_10612"/>
<evidence type="ECO:0000313" key="4">
    <source>
        <dbReference type="Proteomes" id="UP000182589"/>
    </source>
</evidence>
<dbReference type="InterPro" id="IPR036465">
    <property type="entry name" value="vWFA_dom_sf"/>
</dbReference>
<dbReference type="Gene3D" id="3.40.50.410">
    <property type="entry name" value="von Willebrand factor, type A domain"/>
    <property type="match status" value="1"/>
</dbReference>